<proteinExistence type="predicted"/>
<reference evidence="2" key="2">
    <citation type="submission" date="2014-02" db="EMBL/GenBank/DDBJ databases">
        <title>Complete DNA sequence of /Kuraishia capsulata/ illustrates novel genomic features among budding yeasts (/Saccharomycotina/).</title>
        <authorList>
            <person name="Morales L."/>
            <person name="Noel B."/>
            <person name="Porcel B."/>
            <person name="Marcet-Houben M."/>
            <person name="Hullo M-F."/>
            <person name="Sacerdot C."/>
            <person name="Tekaia F."/>
            <person name="Leh-Louis V."/>
            <person name="Despons L."/>
            <person name="Khanna V."/>
            <person name="Aury J-M."/>
            <person name="Barbe V."/>
            <person name="Couloux A."/>
            <person name="Labadie K."/>
            <person name="Pelletier E."/>
            <person name="Souciet J-L."/>
            <person name="Boekhout T."/>
            <person name="Gabaldon T."/>
            <person name="Wincker P."/>
            <person name="Dujon B."/>
        </authorList>
    </citation>
    <scope>NUCLEOTIDE SEQUENCE</scope>
    <source>
        <strain evidence="2">CBS 1993</strain>
    </source>
</reference>
<evidence type="ECO:0000313" key="2">
    <source>
        <dbReference type="EMBL" id="CDK24853.1"/>
    </source>
</evidence>
<evidence type="ECO:0000313" key="3">
    <source>
        <dbReference type="Proteomes" id="UP000019384"/>
    </source>
</evidence>
<name>W6MGW1_9ASCO</name>
<dbReference type="GeneID" id="34518256"/>
<protein>
    <submittedName>
        <fullName evidence="2">Uncharacterized protein</fullName>
    </submittedName>
</protein>
<dbReference type="EMBL" id="HG793125">
    <property type="protein sequence ID" value="CDK24853.1"/>
    <property type="molecule type" value="Genomic_DNA"/>
</dbReference>
<dbReference type="RefSeq" id="XP_022456868.1">
    <property type="nucleotide sequence ID" value="XM_022605395.1"/>
</dbReference>
<evidence type="ECO:0000256" key="1">
    <source>
        <dbReference type="SAM" id="MobiDB-lite"/>
    </source>
</evidence>
<feature type="compositionally biased region" description="Low complexity" evidence="1">
    <location>
        <begin position="90"/>
        <end position="102"/>
    </location>
</feature>
<reference evidence="2" key="1">
    <citation type="submission" date="2013-12" db="EMBL/GenBank/DDBJ databases">
        <authorList>
            <person name="Genoscope - CEA"/>
        </authorList>
    </citation>
    <scope>NUCLEOTIDE SEQUENCE</scope>
    <source>
        <strain evidence="2">CBS 1993</strain>
    </source>
</reference>
<feature type="region of interest" description="Disordered" evidence="1">
    <location>
        <begin position="41"/>
        <end position="125"/>
    </location>
</feature>
<keyword evidence="3" id="KW-1185">Reference proteome</keyword>
<gene>
    <name evidence="2" type="ORF">KUCA_T00000820001</name>
</gene>
<accession>W6MGW1</accession>
<dbReference type="HOGENOM" id="CLU_1057935_0_0_1"/>
<sequence length="263" mass="29668">MSHGKMTTPKSEYLNHTFHYALPTYASTRRAVHTQRQSILDPDLFGANGSDQAPQKAETKTTESNGKIYYRDKSKLLAVPKGRLRQSAQNKPVVDVNKKPVNTRMPSVSSNKENEERSDNEEDIEASDAILRCLLSEVDHEPLQVQSEEGLQTNPFLSRDHMVSQEVCRLVNLVAEEKEKSSAPIPKQKRQRESPSLQVYSGLDLGKSTDTAVVPTSSSHDSGSLFPVIIFTEEKTKNRFVKLQDYLHLLQLHFHSNEVEIPE</sequence>
<dbReference type="Proteomes" id="UP000019384">
    <property type="component" value="Unassembled WGS sequence"/>
</dbReference>
<organism evidence="2 3">
    <name type="scientific">Kuraishia capsulata CBS 1993</name>
    <dbReference type="NCBI Taxonomy" id="1382522"/>
    <lineage>
        <taxon>Eukaryota</taxon>
        <taxon>Fungi</taxon>
        <taxon>Dikarya</taxon>
        <taxon>Ascomycota</taxon>
        <taxon>Saccharomycotina</taxon>
        <taxon>Pichiomycetes</taxon>
        <taxon>Pichiales</taxon>
        <taxon>Pichiaceae</taxon>
        <taxon>Kuraishia</taxon>
    </lineage>
</organism>
<dbReference type="AlphaFoldDB" id="W6MGW1"/>